<keyword evidence="3 7" id="KW-0328">Glycosyltransferase</keyword>
<dbReference type="Gene3D" id="3.90.550.60">
    <property type="match status" value="1"/>
</dbReference>
<evidence type="ECO:0000259" key="5">
    <source>
        <dbReference type="Pfam" id="PF17994"/>
    </source>
</evidence>
<proteinExistence type="inferred from homology"/>
<evidence type="ECO:0000259" key="6">
    <source>
        <dbReference type="Pfam" id="PF19320"/>
    </source>
</evidence>
<evidence type="ECO:0000256" key="1">
    <source>
        <dbReference type="ARBA" id="ARBA00004776"/>
    </source>
</evidence>
<protein>
    <submittedName>
        <fullName evidence="7">Galactofuranosyl transferase GlfT2</fullName>
        <ecNumber evidence="7">2.4.1.288</ecNumber>
    </submittedName>
</protein>
<evidence type="ECO:0000313" key="7">
    <source>
        <dbReference type="EMBL" id="VYS99044.1"/>
    </source>
</evidence>
<dbReference type="EMBL" id="CACRSM010000002">
    <property type="protein sequence ID" value="VYS99044.1"/>
    <property type="molecule type" value="Genomic_DNA"/>
</dbReference>
<keyword evidence="4 7" id="KW-0808">Transferase</keyword>
<sequence length="652" mass="73393">MKEKSEAVAEGTVTEQQWVPVQRVVFPGESDTSLWPLYVDWGVAPSSAALSASQGDQKALTLRQFEMPRGVDATRTSMLIPARERLSLATYFNAFPASYWQRWTDVRNIRLTLKLSKRAVVEVMRSSARGTFTPVATRAGSGELSFDIPLNRFGDGGWIWPEITALKEDVELEWGTWSVPSREGDRHANVTVGITTYNLPEDCLTQAERFQAEPEVLDHIAEILIVDQGNKNVKDCERYPRLQEELGSKLRVIEQANLGGSGGFSRGMYEMLKNPDSDYVLLLDDDAVIEPEGLLRALAFAEHTLTPTIVGGHMFNANERTILHSMGETIDAHKFWWGAVNPELATVDLAQRTIRNDPRLNRRIDVAYNGWWMCLIPKPVVAEIGLSLPFFIKWDDSEYGLRAAEHGFPTVSLPGAAVWHVPWTEKDDGLDWQAYFHQRNRWVAALLHSPYPRGASFPKTSLASDVRALLSLQYYSADLRRQGLKDVLLGPGHLHPSMHTRAAEARAKAKEYTDARLMTEAADFPAVHRKKPAPVGTKPDSRAQFMSKAIAGITKQFLPEGEHREDRVEDVLSSTDARWWRLANLNSALVSNAEGSGAWRYQRDAKHYRRALAESIALHAELIRRWASLSREYREALPELVSVQAWEKTFGL</sequence>
<dbReference type="GO" id="GO:0016757">
    <property type="term" value="F:glycosyltransferase activity"/>
    <property type="evidence" value="ECO:0007669"/>
    <property type="project" value="UniProtKB-KW"/>
</dbReference>
<dbReference type="EC" id="2.4.1.288" evidence="7"/>
<evidence type="ECO:0000256" key="3">
    <source>
        <dbReference type="ARBA" id="ARBA00022676"/>
    </source>
</evidence>
<dbReference type="Pfam" id="PF13641">
    <property type="entry name" value="Glyco_tranf_2_3"/>
    <property type="match status" value="1"/>
</dbReference>
<dbReference type="Pfam" id="PF17994">
    <property type="entry name" value="Glft2_N"/>
    <property type="match status" value="1"/>
</dbReference>
<dbReference type="Pfam" id="PF19320">
    <property type="entry name" value="GlfT2_domain3"/>
    <property type="match status" value="1"/>
</dbReference>
<reference evidence="7" key="1">
    <citation type="submission" date="2019-11" db="EMBL/GenBank/DDBJ databases">
        <authorList>
            <person name="Feng L."/>
        </authorList>
    </citation>
    <scope>NUCLEOTIDE SEQUENCE</scope>
    <source>
        <strain evidence="7">AodontolyticusLFYP35</strain>
    </source>
</reference>
<evidence type="ECO:0000256" key="2">
    <source>
        <dbReference type="ARBA" id="ARBA00006739"/>
    </source>
</evidence>
<dbReference type="SUPFAM" id="SSF53448">
    <property type="entry name" value="Nucleotide-diphospho-sugar transferases"/>
    <property type="match status" value="1"/>
</dbReference>
<feature type="domain" description="Galactofuranosyltransferase-2 C-terminal" evidence="6">
    <location>
        <begin position="462"/>
        <end position="650"/>
    </location>
</feature>
<gene>
    <name evidence="7" type="primary">glfT2</name>
    <name evidence="7" type="ORF">AOLFYP35_01118</name>
</gene>
<feature type="domain" description="Galactofuranosyltransferase GlfT2 N-terminal" evidence="5">
    <location>
        <begin position="70"/>
        <end position="179"/>
    </location>
</feature>
<organism evidence="7">
    <name type="scientific">Schaalia odontolytica</name>
    <dbReference type="NCBI Taxonomy" id="1660"/>
    <lineage>
        <taxon>Bacteria</taxon>
        <taxon>Bacillati</taxon>
        <taxon>Actinomycetota</taxon>
        <taxon>Actinomycetes</taxon>
        <taxon>Actinomycetales</taxon>
        <taxon>Actinomycetaceae</taxon>
        <taxon>Schaalia</taxon>
    </lineage>
</organism>
<dbReference type="InterPro" id="IPR040492">
    <property type="entry name" value="GlfT2_N"/>
</dbReference>
<comment type="pathway">
    <text evidence="1">Cell wall biogenesis; cell wall polysaccharide biosynthesis.</text>
</comment>
<comment type="similarity">
    <text evidence="2">Belongs to the glycosyltransferase 2 family.</text>
</comment>
<dbReference type="PANTHER" id="PTHR43179:SF12">
    <property type="entry name" value="GALACTOFURANOSYLTRANSFERASE GLFT2"/>
    <property type="match status" value="1"/>
</dbReference>
<dbReference type="PANTHER" id="PTHR43179">
    <property type="entry name" value="RHAMNOSYLTRANSFERASE WBBL"/>
    <property type="match status" value="1"/>
</dbReference>
<accession>A0A6N2T0P5</accession>
<dbReference type="AlphaFoldDB" id="A0A6N2T0P5"/>
<dbReference type="InterPro" id="IPR029044">
    <property type="entry name" value="Nucleotide-diphossugar_trans"/>
</dbReference>
<name>A0A6N2T0P5_9ACTO</name>
<evidence type="ECO:0000256" key="4">
    <source>
        <dbReference type="ARBA" id="ARBA00022679"/>
    </source>
</evidence>
<dbReference type="InterPro" id="IPR045699">
    <property type="entry name" value="GlfT2_C"/>
</dbReference>